<accession>A0A7J7JQ49</accession>
<protein>
    <submittedName>
        <fullName evidence="1">Uncharacterized protein</fullName>
    </submittedName>
</protein>
<evidence type="ECO:0000313" key="2">
    <source>
        <dbReference type="Proteomes" id="UP000593567"/>
    </source>
</evidence>
<dbReference type="Proteomes" id="UP000593567">
    <property type="component" value="Unassembled WGS sequence"/>
</dbReference>
<dbReference type="OrthoDB" id="6155318at2759"/>
<dbReference type="AlphaFoldDB" id="A0A7J7JQ49"/>
<proteinExistence type="predicted"/>
<sequence>MLNHNGTFAEKLGVFINPTIDWGPALVQHRSLVDYVDGWVVDPNNPISEYPTMDMQPPRYETKVDFHNEGYSSENL</sequence>
<dbReference type="EMBL" id="VXIV02002070">
    <property type="protein sequence ID" value="KAF6027556.1"/>
    <property type="molecule type" value="Genomic_DNA"/>
</dbReference>
<comment type="caution">
    <text evidence="1">The sequence shown here is derived from an EMBL/GenBank/DDBJ whole genome shotgun (WGS) entry which is preliminary data.</text>
</comment>
<gene>
    <name evidence="1" type="ORF">EB796_014137</name>
</gene>
<organism evidence="1 2">
    <name type="scientific">Bugula neritina</name>
    <name type="common">Brown bryozoan</name>
    <name type="synonym">Sertularia neritina</name>
    <dbReference type="NCBI Taxonomy" id="10212"/>
    <lineage>
        <taxon>Eukaryota</taxon>
        <taxon>Metazoa</taxon>
        <taxon>Spiralia</taxon>
        <taxon>Lophotrochozoa</taxon>
        <taxon>Bryozoa</taxon>
        <taxon>Gymnolaemata</taxon>
        <taxon>Cheilostomatida</taxon>
        <taxon>Flustrina</taxon>
        <taxon>Buguloidea</taxon>
        <taxon>Bugulidae</taxon>
        <taxon>Bugula</taxon>
    </lineage>
</organism>
<evidence type="ECO:0000313" key="1">
    <source>
        <dbReference type="EMBL" id="KAF6027556.1"/>
    </source>
</evidence>
<name>A0A7J7JQ49_BUGNE</name>
<reference evidence="1" key="1">
    <citation type="submission" date="2020-06" db="EMBL/GenBank/DDBJ databases">
        <title>Draft genome of Bugula neritina, a colonial animal packing powerful symbionts and potential medicines.</title>
        <authorList>
            <person name="Rayko M."/>
        </authorList>
    </citation>
    <scope>NUCLEOTIDE SEQUENCE [LARGE SCALE GENOMIC DNA]</scope>
    <source>
        <strain evidence="1">Kwan_BN1</strain>
    </source>
</reference>
<keyword evidence="2" id="KW-1185">Reference proteome</keyword>